<protein>
    <recommendedName>
        <fullName evidence="1">HTH cro/C1-type domain-containing protein</fullName>
    </recommendedName>
</protein>
<dbReference type="InterPro" id="IPR001387">
    <property type="entry name" value="Cro/C1-type_HTH"/>
</dbReference>
<evidence type="ECO:0000259" key="1">
    <source>
        <dbReference type="PROSITE" id="PS50943"/>
    </source>
</evidence>
<dbReference type="PROSITE" id="PS50943">
    <property type="entry name" value="HTH_CROC1"/>
    <property type="match status" value="1"/>
</dbReference>
<keyword evidence="3" id="KW-1185">Reference proteome</keyword>
<dbReference type="CDD" id="cd00093">
    <property type="entry name" value="HTH_XRE"/>
    <property type="match status" value="1"/>
</dbReference>
<dbReference type="Gene3D" id="1.10.260.40">
    <property type="entry name" value="lambda repressor-like DNA-binding domains"/>
    <property type="match status" value="1"/>
</dbReference>
<dbReference type="Gene3D" id="1.25.40.10">
    <property type="entry name" value="Tetratricopeptide repeat domain"/>
    <property type="match status" value="1"/>
</dbReference>
<evidence type="ECO:0000313" key="3">
    <source>
        <dbReference type="Proteomes" id="UP001612741"/>
    </source>
</evidence>
<dbReference type="Proteomes" id="UP001612741">
    <property type="component" value="Unassembled WGS sequence"/>
</dbReference>
<comment type="caution">
    <text evidence="2">The sequence shown here is derived from an EMBL/GenBank/DDBJ whole genome shotgun (WGS) entry which is preliminary data.</text>
</comment>
<gene>
    <name evidence="2" type="ORF">ACIBG2_13130</name>
</gene>
<feature type="domain" description="HTH cro/C1-type" evidence="1">
    <location>
        <begin position="10"/>
        <end position="33"/>
    </location>
</feature>
<proteinExistence type="predicted"/>
<reference evidence="2 3" key="1">
    <citation type="submission" date="2024-10" db="EMBL/GenBank/DDBJ databases">
        <title>The Natural Products Discovery Center: Release of the First 8490 Sequenced Strains for Exploring Actinobacteria Biosynthetic Diversity.</title>
        <authorList>
            <person name="Kalkreuter E."/>
            <person name="Kautsar S.A."/>
            <person name="Yang D."/>
            <person name="Bader C.D."/>
            <person name="Teijaro C.N."/>
            <person name="Fluegel L."/>
            <person name="Davis C.M."/>
            <person name="Simpson J.R."/>
            <person name="Lauterbach L."/>
            <person name="Steele A.D."/>
            <person name="Gui C."/>
            <person name="Meng S."/>
            <person name="Li G."/>
            <person name="Viehrig K."/>
            <person name="Ye F."/>
            <person name="Su P."/>
            <person name="Kiefer A.F."/>
            <person name="Nichols A."/>
            <person name="Cepeda A.J."/>
            <person name="Yan W."/>
            <person name="Fan B."/>
            <person name="Jiang Y."/>
            <person name="Adhikari A."/>
            <person name="Zheng C.-J."/>
            <person name="Schuster L."/>
            <person name="Cowan T.M."/>
            <person name="Smanski M.J."/>
            <person name="Chevrette M.G."/>
            <person name="De Carvalho L.P.S."/>
            <person name="Shen B."/>
        </authorList>
    </citation>
    <scope>NUCLEOTIDE SEQUENCE [LARGE SCALE GENOMIC DNA]</scope>
    <source>
        <strain evidence="2 3">NPDC050545</strain>
    </source>
</reference>
<organism evidence="2 3">
    <name type="scientific">Nonomuraea typhae</name>
    <dbReference type="NCBI Taxonomy" id="2603600"/>
    <lineage>
        <taxon>Bacteria</taxon>
        <taxon>Bacillati</taxon>
        <taxon>Actinomycetota</taxon>
        <taxon>Actinomycetes</taxon>
        <taxon>Streptosporangiales</taxon>
        <taxon>Streptosporangiaceae</taxon>
        <taxon>Nonomuraea</taxon>
    </lineage>
</organism>
<dbReference type="InterPro" id="IPR010982">
    <property type="entry name" value="Lambda_DNA-bd_dom_sf"/>
</dbReference>
<accession>A0ABW7YR63</accession>
<dbReference type="EMBL" id="JBITGY010000003">
    <property type="protein sequence ID" value="MFI6498328.1"/>
    <property type="molecule type" value="Genomic_DNA"/>
</dbReference>
<dbReference type="InterPro" id="IPR011990">
    <property type="entry name" value="TPR-like_helical_dom_sf"/>
</dbReference>
<name>A0ABW7YR63_9ACTN</name>
<evidence type="ECO:0000313" key="2">
    <source>
        <dbReference type="EMBL" id="MFI6498328.1"/>
    </source>
</evidence>
<sequence>MDVRTLPAALKAIMDQREWTQGQLADALGVSQTWVSQVSRGVKDTTMGKAIELLSRVGWEVRISPQMEEPVERREFLAAAASVIFIPSERAGANPYEDAKYVNTLADSLARGRYELGGIPLTPSALGHVHRVKDLMERVRSARVQRAISNLMYQATLVLYDAGKLGQAEYTGRIAMDMAVLGADSEAQARALDALSRVSLERSDHARAVAYARKGLSLHDLPGSRVASLNMRLGRSLASIPGCHKEARAALDRALGVSGLSPFAEAAMTGDVAIGMGQLERFDEANRLLGGAAERMAEWSPLFRAQYLGRQILTTIRSGQADFAGDRMRELARAIPFIASARVTTRVTEILQASAKWEHAGGVGEARERLAAMQAPDGRV</sequence>
<dbReference type="SMART" id="SM00530">
    <property type="entry name" value="HTH_XRE"/>
    <property type="match status" value="1"/>
</dbReference>
<dbReference type="SUPFAM" id="SSF47413">
    <property type="entry name" value="lambda repressor-like DNA-binding domains"/>
    <property type="match status" value="1"/>
</dbReference>
<dbReference type="RefSeq" id="WP_397081581.1">
    <property type="nucleotide sequence ID" value="NZ_JBITGY010000003.1"/>
</dbReference>